<reference evidence="2" key="1">
    <citation type="submission" date="2013-07" db="EMBL/GenBank/DDBJ databases">
        <title>The Genome Sequence of Cryptococcus dejecticola CBS10117.</title>
        <authorList>
            <consortium name="The Broad Institute Genome Sequencing Platform"/>
            <person name="Cuomo C."/>
            <person name="Litvintseva A."/>
            <person name="Chen Y."/>
            <person name="Heitman J."/>
            <person name="Sun S."/>
            <person name="Springer D."/>
            <person name="Dromer F."/>
            <person name="Young S.K."/>
            <person name="Zeng Q."/>
            <person name="Gargeya S."/>
            <person name="Fitzgerald M."/>
            <person name="Abouelleil A."/>
            <person name="Alvarado L."/>
            <person name="Berlin A.M."/>
            <person name="Chapman S.B."/>
            <person name="Dewar J."/>
            <person name="Goldberg J."/>
            <person name="Griggs A."/>
            <person name="Gujja S."/>
            <person name="Hansen M."/>
            <person name="Howarth C."/>
            <person name="Imamovic A."/>
            <person name="Larimer J."/>
            <person name="McCowan C."/>
            <person name="Murphy C."/>
            <person name="Pearson M."/>
            <person name="Priest M."/>
            <person name="Roberts A."/>
            <person name="Saif S."/>
            <person name="Shea T."/>
            <person name="Sykes S."/>
            <person name="Wortman J."/>
            <person name="Nusbaum C."/>
            <person name="Birren B."/>
        </authorList>
    </citation>
    <scope>NUCLEOTIDE SEQUENCE [LARGE SCALE GENOMIC DNA]</scope>
    <source>
        <strain evidence="2">CBS 10117</strain>
    </source>
</reference>
<dbReference type="KEGG" id="kdj:28972283"/>
<name>A0A1A5ZTQ3_9TREE</name>
<evidence type="ECO:0000256" key="1">
    <source>
        <dbReference type="SAM" id="MobiDB-lite"/>
    </source>
</evidence>
<reference evidence="3" key="2">
    <citation type="submission" date="2013-07" db="EMBL/GenBank/DDBJ databases">
        <authorList>
            <consortium name="The Broad Institute Genome Sequencing Platform"/>
            <person name="Cuomo C."/>
            <person name="Litvintseva A."/>
            <person name="Chen Y."/>
            <person name="Heitman J."/>
            <person name="Sun S."/>
            <person name="Springer D."/>
            <person name="Dromer F."/>
            <person name="Young S.K."/>
            <person name="Zeng Q."/>
            <person name="Gargeya S."/>
            <person name="Fitzgerald M."/>
            <person name="Abouelleil A."/>
            <person name="Alvarado L."/>
            <person name="Berlin A.M."/>
            <person name="Chapman S.B."/>
            <person name="Dewar J."/>
            <person name="Goldberg J."/>
            <person name="Griggs A."/>
            <person name="Gujja S."/>
            <person name="Hansen M."/>
            <person name="Howarth C."/>
            <person name="Imamovic A."/>
            <person name="Larimer J."/>
            <person name="McCowan C."/>
            <person name="Murphy C."/>
            <person name="Pearson M."/>
            <person name="Priest M."/>
            <person name="Roberts A."/>
            <person name="Saif S."/>
            <person name="Shea T."/>
            <person name="Sykes S."/>
            <person name="Wortman J."/>
            <person name="Nusbaum C."/>
            <person name="Birren B."/>
        </authorList>
    </citation>
    <scope>NUCLEOTIDE SEQUENCE</scope>
    <source>
        <strain evidence="3">CBS 10117</strain>
    </source>
</reference>
<dbReference type="AlphaFoldDB" id="A0A1A5ZTQ3"/>
<accession>A0A1A5ZTQ3</accession>
<reference evidence="3" key="3">
    <citation type="submission" date="2024-02" db="EMBL/GenBank/DDBJ databases">
        <title>Comparative genomics of Cryptococcus and Kwoniella reveals pathogenesis evolution and contrasting modes of karyotype evolution via chromosome fusion or intercentromeric recombination.</title>
        <authorList>
            <person name="Coelho M.A."/>
            <person name="David-Palma M."/>
            <person name="Shea T."/>
            <person name="Bowers K."/>
            <person name="McGinley-Smith S."/>
            <person name="Mohammad A.W."/>
            <person name="Gnirke A."/>
            <person name="Yurkov A.M."/>
            <person name="Nowrousian M."/>
            <person name="Sun S."/>
            <person name="Cuomo C.A."/>
            <person name="Heitman J."/>
        </authorList>
    </citation>
    <scope>NUCLEOTIDE SEQUENCE</scope>
    <source>
        <strain evidence="3">CBS 10117</strain>
    </source>
</reference>
<proteinExistence type="predicted"/>
<gene>
    <name evidence="2" type="ORF">I303_08584</name>
    <name evidence="3" type="ORF">I303_106774</name>
</gene>
<feature type="compositionally biased region" description="Polar residues" evidence="1">
    <location>
        <begin position="467"/>
        <end position="477"/>
    </location>
</feature>
<keyword evidence="4" id="KW-1185">Reference proteome</keyword>
<feature type="region of interest" description="Disordered" evidence="1">
    <location>
        <begin position="452"/>
        <end position="482"/>
    </location>
</feature>
<feature type="region of interest" description="Disordered" evidence="1">
    <location>
        <begin position="519"/>
        <end position="566"/>
    </location>
</feature>
<dbReference type="EMBL" id="KI894038">
    <property type="protein sequence ID" value="OBR81199.1"/>
    <property type="molecule type" value="Genomic_DNA"/>
</dbReference>
<dbReference type="Proteomes" id="UP000078595">
    <property type="component" value="Chromosome 8"/>
</dbReference>
<dbReference type="EMBL" id="CP144537">
    <property type="protein sequence ID" value="WWC64166.1"/>
    <property type="molecule type" value="Genomic_DNA"/>
</dbReference>
<dbReference type="RefSeq" id="XP_018259041.1">
    <property type="nucleotide sequence ID" value="XM_018411840.1"/>
</dbReference>
<dbReference type="VEuPathDB" id="FungiDB:I303_08584"/>
<feature type="compositionally biased region" description="Low complexity" evidence="1">
    <location>
        <begin position="544"/>
        <end position="560"/>
    </location>
</feature>
<dbReference type="GeneID" id="28972283"/>
<organism evidence="2">
    <name type="scientific">Kwoniella dejecticola CBS 10117</name>
    <dbReference type="NCBI Taxonomy" id="1296121"/>
    <lineage>
        <taxon>Eukaryota</taxon>
        <taxon>Fungi</taxon>
        <taxon>Dikarya</taxon>
        <taxon>Basidiomycota</taxon>
        <taxon>Agaricomycotina</taxon>
        <taxon>Tremellomycetes</taxon>
        <taxon>Tremellales</taxon>
        <taxon>Cryptococcaceae</taxon>
        <taxon>Kwoniella</taxon>
    </lineage>
</organism>
<evidence type="ECO:0000313" key="2">
    <source>
        <dbReference type="EMBL" id="OBR81199.1"/>
    </source>
</evidence>
<dbReference type="OrthoDB" id="3178019at2759"/>
<protein>
    <submittedName>
        <fullName evidence="2">Uncharacterized protein</fullName>
    </submittedName>
</protein>
<evidence type="ECO:0000313" key="3">
    <source>
        <dbReference type="EMBL" id="WWC64166.1"/>
    </source>
</evidence>
<evidence type="ECO:0000313" key="4">
    <source>
        <dbReference type="Proteomes" id="UP000078595"/>
    </source>
</evidence>
<sequence length="684" mass="74300">MPVFRPPLAYTSLVYAVSHNPFIQLNFLATFADKEDHSGSWEIWTDLPRLDDFGAPISQPGDWTAVQLHPYTQPGPSNPGHHQPIDQISSNVTIQIKAKSDGLIVAPDDVTYLASLIIPATVGREYSYTYRHITAAGETHWLGGMGGNGIVKVDMGARDSFEGEIKTGRWSDGAEMDGTWTGSALAFETINDITTPVITTVPSRADLSASLLLLTSRASSQLSTPFHFPISSETKKSPTLSGPNLVVFAGSFLTIKATSSLPERTDAAVYATATGRVRQTLTAALRIARWDTGPFRLAEIDGNNDDIAALAVHRGDDRSESAYLVILAGTIQSPQVITITIDNQTFGASPLALCPSNSDEDPSFTYLDGGLEGSHRHLTLRLDPGAVGEVYHLAEFIELRGVGHDDSIWICAPNALQAEIGEEEFGEVDHLVDADPGSKSIGLTLAEGDHHEELPAKSVEPLRATEQDPSTGSNAQDSCIPHRDSDAASSQWWLLRAVGRFFVNIWEFLVSSFRSKAAVPEGNDENEENQANVDSNERTPLLGSYSMSRETSSSSTAVDSLATPASTKEAPHRVDFIDGAVTPIADQPIIDIPARLPKINVVQIRSYAVFAFNASRPFKFLLPPHSAEVIGRLKFTMKEKADQRWNEIQPSLSTPRQEGKCNVLLFEADPGHGGAEWEVRVERI</sequence>